<dbReference type="SUPFAM" id="SSF46565">
    <property type="entry name" value="Chaperone J-domain"/>
    <property type="match status" value="1"/>
</dbReference>
<dbReference type="GO" id="GO:0005524">
    <property type="term" value="F:ATP binding"/>
    <property type="evidence" value="ECO:0007669"/>
    <property type="project" value="InterPro"/>
</dbReference>
<accession>A0AB40CXI7</accession>
<dbReference type="PROSITE" id="PS50076">
    <property type="entry name" value="DNAJ_2"/>
    <property type="match status" value="1"/>
</dbReference>
<keyword evidence="4 5" id="KW-0862">Zinc</keyword>
<dbReference type="SUPFAM" id="SSF57938">
    <property type="entry name" value="DnaJ/Hsp40 cysteine-rich domain"/>
    <property type="match status" value="1"/>
</dbReference>
<keyword evidence="1 5" id="KW-0479">Metal-binding</keyword>
<evidence type="ECO:0000259" key="6">
    <source>
        <dbReference type="PROSITE" id="PS50076"/>
    </source>
</evidence>
<proteinExistence type="inferred from homology"/>
<keyword evidence="2" id="KW-0677">Repeat</keyword>
<evidence type="ECO:0000256" key="3">
    <source>
        <dbReference type="ARBA" id="ARBA00022771"/>
    </source>
</evidence>
<evidence type="ECO:0000256" key="5">
    <source>
        <dbReference type="PROSITE-ProRule" id="PRU00546"/>
    </source>
</evidence>
<dbReference type="Pfam" id="PF00226">
    <property type="entry name" value="DnaJ"/>
    <property type="match status" value="1"/>
</dbReference>
<dbReference type="Gene3D" id="1.10.287.110">
    <property type="entry name" value="DnaJ domain"/>
    <property type="match status" value="1"/>
</dbReference>
<organism evidence="8 13">
    <name type="scientific">Dioscorea cayennensis subsp. rotundata</name>
    <name type="common">White Guinea yam</name>
    <name type="synonym">Dioscorea rotundata</name>
    <dbReference type="NCBI Taxonomy" id="55577"/>
    <lineage>
        <taxon>Eukaryota</taxon>
        <taxon>Viridiplantae</taxon>
        <taxon>Streptophyta</taxon>
        <taxon>Embryophyta</taxon>
        <taxon>Tracheophyta</taxon>
        <taxon>Spermatophyta</taxon>
        <taxon>Magnoliopsida</taxon>
        <taxon>Liliopsida</taxon>
        <taxon>Dioscoreales</taxon>
        <taxon>Dioscoreaceae</taxon>
        <taxon>Dioscorea</taxon>
    </lineage>
</organism>
<feature type="domain" description="CR-type" evidence="7">
    <location>
        <begin position="246"/>
        <end position="320"/>
    </location>
</feature>
<evidence type="ECO:0000259" key="7">
    <source>
        <dbReference type="PROSITE" id="PS51188"/>
    </source>
</evidence>
<evidence type="ECO:0000313" key="8">
    <source>
        <dbReference type="Proteomes" id="UP001515500"/>
    </source>
</evidence>
<dbReference type="RefSeq" id="XP_039144780.1">
    <property type="nucleotide sequence ID" value="XM_039288846.1"/>
</dbReference>
<dbReference type="GO" id="GO:0005783">
    <property type="term" value="C:endoplasmic reticulum"/>
    <property type="evidence" value="ECO:0007669"/>
    <property type="project" value="UniProtKB-ARBA"/>
</dbReference>
<dbReference type="InterPro" id="IPR018253">
    <property type="entry name" value="DnaJ_domain_CS"/>
</dbReference>
<dbReference type="CDD" id="cd06257">
    <property type="entry name" value="DnaJ"/>
    <property type="match status" value="1"/>
</dbReference>
<dbReference type="RefSeq" id="XP_039144784.1">
    <property type="nucleotide sequence ID" value="XM_039288850.1"/>
</dbReference>
<dbReference type="RefSeq" id="XP_039144782.1">
    <property type="nucleotide sequence ID" value="XM_039288848.1"/>
</dbReference>
<dbReference type="GeneID" id="120282105"/>
<dbReference type="InterPro" id="IPR001305">
    <property type="entry name" value="HSP_DnaJ_Cys-rich_dom"/>
</dbReference>
<dbReference type="PROSITE" id="PS00636">
    <property type="entry name" value="DNAJ_1"/>
    <property type="match status" value="1"/>
</dbReference>
<dbReference type="PANTHER" id="PTHR43096:SF36">
    <property type="entry name" value="CHAPERONE PROTEIN DNAJ 1, MITOCHONDRIAL"/>
    <property type="match status" value="1"/>
</dbReference>
<evidence type="ECO:0000256" key="4">
    <source>
        <dbReference type="ARBA" id="ARBA00022833"/>
    </source>
</evidence>
<dbReference type="Gene3D" id="2.10.230.10">
    <property type="entry name" value="Heat shock protein DnaJ, cysteine-rich domain"/>
    <property type="match status" value="1"/>
</dbReference>
<dbReference type="InterPro" id="IPR036869">
    <property type="entry name" value="J_dom_sf"/>
</dbReference>
<dbReference type="PROSITE" id="PS51188">
    <property type="entry name" value="ZF_CR"/>
    <property type="match status" value="1"/>
</dbReference>
<dbReference type="InterPro" id="IPR002939">
    <property type="entry name" value="DnaJ_C"/>
</dbReference>
<dbReference type="InterPro" id="IPR008971">
    <property type="entry name" value="HSP40/DnaJ_pept-bd"/>
</dbReference>
<dbReference type="InterPro" id="IPR001623">
    <property type="entry name" value="DnaJ_domain"/>
</dbReference>
<protein>
    <submittedName>
        <fullName evidence="9 10">Chaperone protein dnaJ 1, mitochondrial isoform X1</fullName>
    </submittedName>
</protein>
<dbReference type="GO" id="GO:0051082">
    <property type="term" value="F:unfolded protein binding"/>
    <property type="evidence" value="ECO:0007669"/>
    <property type="project" value="InterPro"/>
</dbReference>
<evidence type="ECO:0000313" key="13">
    <source>
        <dbReference type="RefSeq" id="XP_039144784.1"/>
    </source>
</evidence>
<gene>
    <name evidence="9 10 11 12 13" type="primary">LOC120282105</name>
</gene>
<feature type="domain" description="J" evidence="6">
    <location>
        <begin position="108"/>
        <end position="173"/>
    </location>
</feature>
<dbReference type="RefSeq" id="XP_039144783.1">
    <property type="nucleotide sequence ID" value="XM_039288849.1"/>
</dbReference>
<dbReference type="Proteomes" id="UP001515500">
    <property type="component" value="Chromosome 18"/>
</dbReference>
<dbReference type="SUPFAM" id="SSF49493">
    <property type="entry name" value="HSP40/DnaJ peptide-binding domain"/>
    <property type="match status" value="2"/>
</dbReference>
<dbReference type="PRINTS" id="PR00625">
    <property type="entry name" value="JDOMAIN"/>
</dbReference>
<dbReference type="InterPro" id="IPR012724">
    <property type="entry name" value="DnaJ"/>
</dbReference>
<dbReference type="GO" id="GO:0031072">
    <property type="term" value="F:heat shock protein binding"/>
    <property type="evidence" value="ECO:0007669"/>
    <property type="project" value="InterPro"/>
</dbReference>
<reference evidence="9 10" key="1">
    <citation type="submission" date="2025-04" db="UniProtKB">
        <authorList>
            <consortium name="RefSeq"/>
        </authorList>
    </citation>
    <scope>IDENTIFICATION</scope>
</reference>
<dbReference type="RefSeq" id="XP_039144781.1">
    <property type="nucleotide sequence ID" value="XM_039288847.1"/>
</dbReference>
<sequence>MLAAGLGFQANTWSAVLCIARRLEMRRFRCFASAPRSIAKHSGQVSPALDLVGKRKEGFLTIIRSICGLSPCNPVAVQRPLSILRAWMLSSNRNFHATGFLCAMGSGDYYDILGVAKDATQDDIKKAFHALAKKYHPDVNKNNPTAKRKFQEVRDAYETLRDPEKRAHYDMGGENLRYATDGAKGFQDAYEEYATDQSARFHRDREDPFSDTFYKIFSEVFENESESFAPDIEVKLKLTFSEAAKGCTKHLSFRAQVVCDSCLGRGHPKHVKPSKCPNCNGTGRVTVFPFTSTCNACKGLGKTVKAGCQLCRGSGVVEGMKNINVAIPAGVDSGDTINVPKAGNSGGRRVHPGNLYIKLQVAKDPVFVRDGADIYVDSHISFTDAILGGKVEVPTLFGKTEVKIPKGVQPGQLLVLRARGLPKRIGLVDHGDQYVRFRVHFPSKLNERQRALMEEFAKEEAIQENNGFADGNWLGGCLLHLLIQGYNLNFVPAFGCCNEIQTSTPTLCCCDEILCQVSDEINTPSASFLSCQLHKAY</sequence>
<dbReference type="Pfam" id="PF00684">
    <property type="entry name" value="DnaJ_CXXCXGXG"/>
    <property type="match status" value="1"/>
</dbReference>
<dbReference type="CDD" id="cd10719">
    <property type="entry name" value="DnaJ_zf"/>
    <property type="match status" value="1"/>
</dbReference>
<feature type="zinc finger region" description="CR-type" evidence="5">
    <location>
        <begin position="246"/>
        <end position="320"/>
    </location>
</feature>
<evidence type="ECO:0000256" key="1">
    <source>
        <dbReference type="ARBA" id="ARBA00022723"/>
    </source>
</evidence>
<dbReference type="HAMAP" id="MF_01152">
    <property type="entry name" value="DnaJ"/>
    <property type="match status" value="1"/>
</dbReference>
<keyword evidence="8" id="KW-1185">Reference proteome</keyword>
<dbReference type="GO" id="GO:0008270">
    <property type="term" value="F:zinc ion binding"/>
    <property type="evidence" value="ECO:0007669"/>
    <property type="project" value="UniProtKB-KW"/>
</dbReference>
<dbReference type="CDD" id="cd10747">
    <property type="entry name" value="DnaJ_C"/>
    <property type="match status" value="1"/>
</dbReference>
<dbReference type="FunFam" id="2.60.260.20:FF:000005">
    <property type="entry name" value="Chaperone protein dnaJ 1, mitochondrial"/>
    <property type="match status" value="1"/>
</dbReference>
<keyword evidence="3 5" id="KW-0863">Zinc-finger</keyword>
<evidence type="ECO:0000313" key="11">
    <source>
        <dbReference type="RefSeq" id="XP_039144782.1"/>
    </source>
</evidence>
<dbReference type="Pfam" id="PF01556">
    <property type="entry name" value="DnaJ_C"/>
    <property type="match status" value="1"/>
</dbReference>
<dbReference type="PANTHER" id="PTHR43096">
    <property type="entry name" value="DNAJ HOMOLOG 1, MITOCHONDRIAL-RELATED"/>
    <property type="match status" value="1"/>
</dbReference>
<evidence type="ECO:0000313" key="12">
    <source>
        <dbReference type="RefSeq" id="XP_039144783.1"/>
    </source>
</evidence>
<dbReference type="GO" id="GO:0009408">
    <property type="term" value="P:response to heat"/>
    <property type="evidence" value="ECO:0007669"/>
    <property type="project" value="InterPro"/>
</dbReference>
<dbReference type="SMART" id="SM00271">
    <property type="entry name" value="DnaJ"/>
    <property type="match status" value="1"/>
</dbReference>
<dbReference type="Gene3D" id="2.60.260.20">
    <property type="entry name" value="Urease metallochaperone UreE, N-terminal domain"/>
    <property type="match status" value="2"/>
</dbReference>
<name>A0AB40CXI7_DIOCR</name>
<dbReference type="AlphaFoldDB" id="A0AB40CXI7"/>
<evidence type="ECO:0000313" key="10">
    <source>
        <dbReference type="RefSeq" id="XP_039144781.1"/>
    </source>
</evidence>
<dbReference type="InterPro" id="IPR036410">
    <property type="entry name" value="HSP_DnaJ_Cys-rich_dom_sf"/>
</dbReference>
<dbReference type="GO" id="GO:0042026">
    <property type="term" value="P:protein refolding"/>
    <property type="evidence" value="ECO:0007669"/>
    <property type="project" value="TreeGrafter"/>
</dbReference>
<evidence type="ECO:0000313" key="9">
    <source>
        <dbReference type="RefSeq" id="XP_039144780.1"/>
    </source>
</evidence>
<evidence type="ECO:0000256" key="2">
    <source>
        <dbReference type="ARBA" id="ARBA00022737"/>
    </source>
</evidence>